<evidence type="ECO:0000313" key="8">
    <source>
        <dbReference type="Proteomes" id="UP000186601"/>
    </source>
</evidence>
<dbReference type="InterPro" id="IPR013783">
    <property type="entry name" value="Ig-like_fold"/>
</dbReference>
<feature type="region of interest" description="Disordered" evidence="5">
    <location>
        <begin position="676"/>
        <end position="704"/>
    </location>
</feature>
<dbReference type="Pfam" id="PF00569">
    <property type="entry name" value="ZZ"/>
    <property type="match status" value="6"/>
</dbReference>
<organism evidence="7 8">
    <name type="scientific">Hermanssonia centrifuga</name>
    <dbReference type="NCBI Taxonomy" id="98765"/>
    <lineage>
        <taxon>Eukaryota</taxon>
        <taxon>Fungi</taxon>
        <taxon>Dikarya</taxon>
        <taxon>Basidiomycota</taxon>
        <taxon>Agaricomycotina</taxon>
        <taxon>Agaricomycetes</taxon>
        <taxon>Polyporales</taxon>
        <taxon>Meruliaceae</taxon>
        <taxon>Hermanssonia</taxon>
    </lineage>
</organism>
<evidence type="ECO:0000256" key="1">
    <source>
        <dbReference type="ARBA" id="ARBA00022723"/>
    </source>
</evidence>
<dbReference type="CDD" id="cd02249">
    <property type="entry name" value="ZZ"/>
    <property type="match status" value="2"/>
</dbReference>
<dbReference type="PANTHER" id="PTHR20930:SF0">
    <property type="entry name" value="PROTEIN ILRUN"/>
    <property type="match status" value="1"/>
</dbReference>
<dbReference type="Pfam" id="PF16158">
    <property type="entry name" value="N_BRCA1_IG"/>
    <property type="match status" value="1"/>
</dbReference>
<gene>
    <name evidence="7" type="ORF">PHLCEN_2v2900</name>
</gene>
<evidence type="ECO:0000256" key="2">
    <source>
        <dbReference type="ARBA" id="ARBA00022771"/>
    </source>
</evidence>
<feature type="compositionally biased region" description="Low complexity" evidence="5">
    <location>
        <begin position="681"/>
        <end position="700"/>
    </location>
</feature>
<evidence type="ECO:0000256" key="3">
    <source>
        <dbReference type="ARBA" id="ARBA00022833"/>
    </source>
</evidence>
<comment type="caution">
    <text evidence="7">The sequence shown here is derived from an EMBL/GenBank/DDBJ whole genome shotgun (WGS) entry which is preliminary data.</text>
</comment>
<feature type="compositionally biased region" description="Polar residues" evidence="5">
    <location>
        <begin position="527"/>
        <end position="539"/>
    </location>
</feature>
<dbReference type="Proteomes" id="UP000186601">
    <property type="component" value="Unassembled WGS sequence"/>
</dbReference>
<keyword evidence="8" id="KW-1185">Reference proteome</keyword>
<evidence type="ECO:0000256" key="4">
    <source>
        <dbReference type="PROSITE-ProRule" id="PRU00228"/>
    </source>
</evidence>
<dbReference type="EMBL" id="MLYV02000256">
    <property type="protein sequence ID" value="PSS29752.1"/>
    <property type="molecule type" value="Genomic_DNA"/>
</dbReference>
<feature type="region of interest" description="Disordered" evidence="5">
    <location>
        <begin position="318"/>
        <end position="338"/>
    </location>
</feature>
<keyword evidence="1" id="KW-0479">Metal-binding</keyword>
<feature type="domain" description="ZZ-type" evidence="6">
    <location>
        <begin position="888"/>
        <end position="943"/>
    </location>
</feature>
<reference evidence="7 8" key="1">
    <citation type="submission" date="2018-02" db="EMBL/GenBank/DDBJ databases">
        <title>Genome sequence of the basidiomycete white-rot fungus Phlebia centrifuga.</title>
        <authorList>
            <person name="Granchi Z."/>
            <person name="Peng M."/>
            <person name="de Vries R.P."/>
            <person name="Hilden K."/>
            <person name="Makela M.R."/>
            <person name="Grigoriev I."/>
            <person name="Riley R."/>
        </authorList>
    </citation>
    <scope>NUCLEOTIDE SEQUENCE [LARGE SCALE GENOMIC DNA]</scope>
    <source>
        <strain evidence="7 8">FBCC195</strain>
    </source>
</reference>
<dbReference type="InterPro" id="IPR000433">
    <property type="entry name" value="Znf_ZZ"/>
</dbReference>
<protein>
    <recommendedName>
        <fullName evidence="6">ZZ-type domain-containing protein</fullName>
    </recommendedName>
</protein>
<dbReference type="CDD" id="cd02340">
    <property type="entry name" value="ZZ_NBR1_like"/>
    <property type="match status" value="4"/>
</dbReference>
<name>A0A2R6RIA1_9APHY</name>
<evidence type="ECO:0000313" key="7">
    <source>
        <dbReference type="EMBL" id="PSS29752.1"/>
    </source>
</evidence>
<dbReference type="CDD" id="cd14947">
    <property type="entry name" value="NBR1_like"/>
    <property type="match status" value="1"/>
</dbReference>
<feature type="region of interest" description="Disordered" evidence="5">
    <location>
        <begin position="1541"/>
        <end position="1567"/>
    </location>
</feature>
<feature type="domain" description="ZZ-type" evidence="6">
    <location>
        <begin position="1038"/>
        <end position="1093"/>
    </location>
</feature>
<dbReference type="InterPro" id="IPR032350">
    <property type="entry name" value="Nbr1_FW"/>
</dbReference>
<dbReference type="PROSITE" id="PS50135">
    <property type="entry name" value="ZF_ZZ_2"/>
    <property type="match status" value="5"/>
</dbReference>
<dbReference type="STRING" id="98765.A0A2R6RIA1"/>
<accession>A0A2R6RIA1</accession>
<proteinExistence type="predicted"/>
<feature type="compositionally biased region" description="Low complexity" evidence="5">
    <location>
        <begin position="1822"/>
        <end position="1843"/>
    </location>
</feature>
<feature type="region of interest" description="Disordered" evidence="5">
    <location>
        <begin position="455"/>
        <end position="493"/>
    </location>
</feature>
<feature type="region of interest" description="Disordered" evidence="5">
    <location>
        <begin position="134"/>
        <end position="166"/>
    </location>
</feature>
<feature type="region of interest" description="Disordered" evidence="5">
    <location>
        <begin position="1804"/>
        <end position="1870"/>
    </location>
</feature>
<sequence>MFTVKATYRAETRKFSFQEHTFPTYEQLCSQLYRVFPIANAYYLSRILFCPNPHAPDQRILVGQEAHNAEEYARYTKQYQGRSFPGALLRFSVSDETPHKVPSNAKDNVVEGESLITVNDAKAVATSLEAGNALEGSDVAETPTPASITESPTAAAERQSHRAQMENERRIILERIRERIHSRSSNSPSISIPVITALPSDVTIAPPASASGTSPLRSYHYPEGSGSIAPWLRTNESNEASDDSLTLKSSSAVPIYRHAERLGRLSEFLSRRENSAQAVRADGNGYAPAQSTAGITPTSSTVDTQVLRNLAEMAVPSAGEAPLPGSQPSPSPPAKDTIRPNRLSQVLSARNMSLSGVTVPKVGPIDHPFDTTPTARPAEWGYSWDQMSRFISGIRDRPTDNVYRSLSTAEQDAGNVNLPNGILPPPYPTPPPVVPSAWRSLRPRQAGSAMEMCSTDGVESMGSPSTTDNTFGPLESPASSTQRLEEPVWNNGNTFDVASNRVLDLGIDFLRRAAELSEASDSRSSSPHHLNGNQESLFSDSRLDTPEQWGGAEEQTKTLGVDHWQQPSVRRAQQNVQAWRTWRPLPPRPSIIGRPLSPSELTAEYAIYNNFPSPSTATASPLHGSSSLLSPPKPFMTSTHGRRWDIGRQGSPSCPPAHSLLSTPSLQSCINMHATGNDTLPSSRSISPVRIRSPSRSPTSCRWSLPTPRPIHPSAPWCHPPSVQPPVCAIQSPIDSFPPVSPSPSQRPLPIYNPYESISDCRPPYAYRFVDAVSMDTEGIKWPHPPLSVSQVSHECGWSTDCEKLKIQIETVKKSLEELRCDFERANIGKEPSYIPHLDMCSGRDKGKGKAENGNATTQPVWNKATVLVGMPIGQNRLGATSSSHSANLDYACDGCKRPIAGVRHKCLDCGDFDLCTTCVSSPGRRRAHDAKHAFFPIDMAGDMTAYLAAKAERLGMKHTGVTCQGCRQQINGVRHRCLDCDDFSLCGACVGSTWARSAHPVHHAFFPIELPWDSDAFQQAFERRKTYNILAPDALEHVGITCDGCNKGIVGIRHKCLSCPDFDYCTQCLSNPDERFMHDLAHAFLPVPKPGDLNQLLAVRAACQEPAPPVVHKGVACNECRDEIIGVRHRCLDCPDFDLCELCISRGAKQDHNSAHQFLELVKPGEVIVHTVYNNDQPGPQEQSANVQQQDTPVVHNATCNLCDSTIRGDRYKCLNCPDFDTCGACFNITSEQHPGHGFVRVDLDNQLVIRDARRLNVVYPVICDECHNPVRGTRYKCMHPSCPDYDLCQNCEALPISVHPLTHPLLKVKTPEASIPSLSKEEGECLKCKANSEAPPLAIFTQATPAQEQTNHVRIIPTSDSMRRIDGLAEVASVQHTDSHYRVPSCHLSQPPNSSELSYANSEHHNMVAAPSLIPPWKPTNVDWHWHPTPPGPMVVPHMLSEESPALQTIVIPPCTLGQSVHSICSGDSPRSSFSEQSPFNPFRDANAVAHDVSVPPSESFSPPGLRTVAPLPMSPPPRLINLDDPATKPVPEWLVKPATSEAQSATLAESSTSMPPLRTPSLEPELATEEWRTLVPEIGTLLKLLFKPPTPEVPSRSTTYMPGGMLAEDPADLIESPPSEHEYRSAVESPLAGEALLTRPSAQIPEMVERPRTNGRSLTDFLGFSTLSRRSPADSPLVVTYLSHNNIADGQFFPPGAEFVKSWRMRNDGSEPWPETTQLVFIAGDRLSPYEGAASKVKVGYVRPGQEIEMVCADMKAPDTPGAYVSYWQLHDGQVGFGDLVWVDIVVAEVNDEESLAASSVIMPPAPSAPSARTNTRESVVPSTFSTPSSDDGSFDSSMSLINVPSSPSGEDDDLYQDSRARIHASPMETHRDLEYVVLYDTASSEDE</sequence>
<feature type="domain" description="ZZ-type" evidence="6">
    <location>
        <begin position="959"/>
        <end position="1014"/>
    </location>
</feature>
<dbReference type="OrthoDB" id="661148at2759"/>
<feature type="region of interest" description="Disordered" evidence="5">
    <location>
        <begin position="518"/>
        <end position="552"/>
    </location>
</feature>
<dbReference type="Gene3D" id="2.60.40.10">
    <property type="entry name" value="Immunoglobulins"/>
    <property type="match status" value="1"/>
</dbReference>
<feature type="domain" description="ZZ-type" evidence="6">
    <location>
        <begin position="1113"/>
        <end position="1167"/>
    </location>
</feature>
<dbReference type="SMART" id="SM00291">
    <property type="entry name" value="ZnF_ZZ"/>
    <property type="match status" value="6"/>
</dbReference>
<feature type="compositionally biased region" description="Polar residues" evidence="5">
    <location>
        <begin position="1543"/>
        <end position="1557"/>
    </location>
</feature>
<keyword evidence="2 4" id="KW-0863">Zinc-finger</keyword>
<evidence type="ECO:0000256" key="5">
    <source>
        <dbReference type="SAM" id="MobiDB-lite"/>
    </source>
</evidence>
<dbReference type="PANTHER" id="PTHR20930">
    <property type="entry name" value="OVARIAN CARCINOMA ANTIGEN CA125-RELATED"/>
    <property type="match status" value="1"/>
</dbReference>
<dbReference type="GO" id="GO:0008270">
    <property type="term" value="F:zinc ion binding"/>
    <property type="evidence" value="ECO:0007669"/>
    <property type="project" value="UniProtKB-KW"/>
</dbReference>
<evidence type="ECO:0000259" key="6">
    <source>
        <dbReference type="PROSITE" id="PS50135"/>
    </source>
</evidence>
<feature type="domain" description="ZZ-type" evidence="6">
    <location>
        <begin position="1196"/>
        <end position="1248"/>
    </location>
</feature>
<dbReference type="InterPro" id="IPR043145">
    <property type="entry name" value="Znf_ZZ_sf"/>
</dbReference>
<dbReference type="SUPFAM" id="SSF57850">
    <property type="entry name" value="RING/U-box"/>
    <property type="match status" value="6"/>
</dbReference>
<dbReference type="PROSITE" id="PS01357">
    <property type="entry name" value="ZF_ZZ_1"/>
    <property type="match status" value="1"/>
</dbReference>
<keyword evidence="3" id="KW-0862">Zinc</keyword>
<dbReference type="Gene3D" id="3.30.60.90">
    <property type="match status" value="6"/>
</dbReference>